<feature type="transmembrane region" description="Helical" evidence="1">
    <location>
        <begin position="88"/>
        <end position="109"/>
    </location>
</feature>
<gene>
    <name evidence="2" type="ORF">QN277_027692</name>
</gene>
<name>A0AAE1JZA2_9FABA</name>
<keyword evidence="1" id="KW-0472">Membrane</keyword>
<reference evidence="2" key="1">
    <citation type="submission" date="2023-10" db="EMBL/GenBank/DDBJ databases">
        <title>Chromosome-level genome of the transformable northern wattle, Acacia crassicarpa.</title>
        <authorList>
            <person name="Massaro I."/>
            <person name="Sinha N.R."/>
            <person name="Poethig S."/>
            <person name="Leichty A.R."/>
        </authorList>
    </citation>
    <scope>NUCLEOTIDE SEQUENCE</scope>
    <source>
        <strain evidence="2">Acra3RX</strain>
        <tissue evidence="2">Leaf</tissue>
    </source>
</reference>
<protein>
    <submittedName>
        <fullName evidence="2">Uncharacterized protein</fullName>
    </submittedName>
</protein>
<dbReference type="Proteomes" id="UP001293593">
    <property type="component" value="Unassembled WGS sequence"/>
</dbReference>
<proteinExistence type="predicted"/>
<evidence type="ECO:0000313" key="2">
    <source>
        <dbReference type="EMBL" id="KAK4262084.1"/>
    </source>
</evidence>
<evidence type="ECO:0000256" key="1">
    <source>
        <dbReference type="SAM" id="Phobius"/>
    </source>
</evidence>
<comment type="caution">
    <text evidence="2">The sequence shown here is derived from an EMBL/GenBank/DDBJ whole genome shotgun (WGS) entry which is preliminary data.</text>
</comment>
<accession>A0AAE1JZA2</accession>
<sequence length="119" mass="14074">MEETRKVFKVGFFKKLSRHSWRLKFYWSSLRWKRIHLPVSFMDDVVFKIVSLFKPVVFESWSSPSLFSIFTLAASADNSEFTSPTCSVYHFVLPFLFFSFCCCALFFEFPTCNLSNENM</sequence>
<evidence type="ECO:0000313" key="3">
    <source>
        <dbReference type="Proteomes" id="UP001293593"/>
    </source>
</evidence>
<keyword evidence="1" id="KW-0812">Transmembrane</keyword>
<keyword evidence="3" id="KW-1185">Reference proteome</keyword>
<keyword evidence="1" id="KW-1133">Transmembrane helix</keyword>
<dbReference type="EMBL" id="JAWXYG010000009">
    <property type="protein sequence ID" value="KAK4262084.1"/>
    <property type="molecule type" value="Genomic_DNA"/>
</dbReference>
<organism evidence="2 3">
    <name type="scientific">Acacia crassicarpa</name>
    <name type="common">northern wattle</name>
    <dbReference type="NCBI Taxonomy" id="499986"/>
    <lineage>
        <taxon>Eukaryota</taxon>
        <taxon>Viridiplantae</taxon>
        <taxon>Streptophyta</taxon>
        <taxon>Embryophyta</taxon>
        <taxon>Tracheophyta</taxon>
        <taxon>Spermatophyta</taxon>
        <taxon>Magnoliopsida</taxon>
        <taxon>eudicotyledons</taxon>
        <taxon>Gunneridae</taxon>
        <taxon>Pentapetalae</taxon>
        <taxon>rosids</taxon>
        <taxon>fabids</taxon>
        <taxon>Fabales</taxon>
        <taxon>Fabaceae</taxon>
        <taxon>Caesalpinioideae</taxon>
        <taxon>mimosoid clade</taxon>
        <taxon>Acacieae</taxon>
        <taxon>Acacia</taxon>
    </lineage>
</organism>
<dbReference type="AlphaFoldDB" id="A0AAE1JZA2"/>